<evidence type="ECO:0000313" key="3">
    <source>
        <dbReference type="Proteomes" id="UP000011524"/>
    </source>
</evidence>
<name>M0L9T7_HALJT</name>
<organism evidence="2 3">
    <name type="scientific">Haloarcula japonica (strain ATCC 49778 / DSM 6131 / JCM 7785 / NBRC 101032 / NCIMB 13157 / TR-1)</name>
    <dbReference type="NCBI Taxonomy" id="1227453"/>
    <lineage>
        <taxon>Archaea</taxon>
        <taxon>Methanobacteriati</taxon>
        <taxon>Methanobacteriota</taxon>
        <taxon>Stenosarchaea group</taxon>
        <taxon>Halobacteria</taxon>
        <taxon>Halobacteriales</taxon>
        <taxon>Haloarculaceae</taxon>
        <taxon>Haloarcula</taxon>
    </lineage>
</organism>
<keyword evidence="1" id="KW-0812">Transmembrane</keyword>
<evidence type="ECO:0000313" key="2">
    <source>
        <dbReference type="EMBL" id="EMA30336.1"/>
    </source>
</evidence>
<proteinExistence type="predicted"/>
<sequence>MVQINGIVISILVAGASQITFSRYIYILTGLGVVSLFLSSFLALRAYTSQSLSIGISSEDIDRINDNNLSEDQYLVWYLTKYYPDAVDEIKKKIEKRADNVEYSIYTFFTGLLLIAAGVIMQFATQ</sequence>
<evidence type="ECO:0000256" key="1">
    <source>
        <dbReference type="SAM" id="Phobius"/>
    </source>
</evidence>
<dbReference type="AlphaFoldDB" id="M0L9T7"/>
<keyword evidence="3" id="KW-1185">Reference proteome</keyword>
<gene>
    <name evidence="2" type="ORF">C444_10649</name>
</gene>
<dbReference type="EMBL" id="AOLY01000035">
    <property type="protein sequence ID" value="EMA30336.1"/>
    <property type="molecule type" value="Genomic_DNA"/>
</dbReference>
<keyword evidence="1" id="KW-0472">Membrane</keyword>
<keyword evidence="1" id="KW-1133">Transmembrane helix</keyword>
<feature type="transmembrane region" description="Helical" evidence="1">
    <location>
        <begin position="103"/>
        <end position="124"/>
    </location>
</feature>
<reference evidence="2 3" key="1">
    <citation type="journal article" date="2014" name="PLoS Genet.">
        <title>Phylogenetically driven sequencing of extremely halophilic archaea reveals strategies for static and dynamic osmo-response.</title>
        <authorList>
            <person name="Becker E.A."/>
            <person name="Seitzer P.M."/>
            <person name="Tritt A."/>
            <person name="Larsen D."/>
            <person name="Krusor M."/>
            <person name="Yao A.I."/>
            <person name="Wu D."/>
            <person name="Madern D."/>
            <person name="Eisen J.A."/>
            <person name="Darling A.E."/>
            <person name="Facciotti M.T."/>
        </authorList>
    </citation>
    <scope>NUCLEOTIDE SEQUENCE [LARGE SCALE GENOMIC DNA]</scope>
    <source>
        <strain evidence="3">ATCC 49778 / DSM 6131 / JCM 7785 / NBRC 101032 / NCIMB 13157 / TR-1</strain>
    </source>
</reference>
<feature type="transmembrane region" description="Helical" evidence="1">
    <location>
        <begin position="24"/>
        <end position="44"/>
    </location>
</feature>
<comment type="caution">
    <text evidence="2">The sequence shown here is derived from an EMBL/GenBank/DDBJ whole genome shotgun (WGS) entry which is preliminary data.</text>
</comment>
<dbReference type="Proteomes" id="UP000011524">
    <property type="component" value="Unassembled WGS sequence"/>
</dbReference>
<accession>M0L9T7</accession>
<protein>
    <submittedName>
        <fullName evidence="2">Uncharacterized protein</fullName>
    </submittedName>
</protein>